<name>A0ABW3IPY0_9RHOB</name>
<dbReference type="SUPFAM" id="SSF53474">
    <property type="entry name" value="alpha/beta-Hydrolases"/>
    <property type="match status" value="1"/>
</dbReference>
<evidence type="ECO:0000256" key="3">
    <source>
        <dbReference type="SAM" id="MobiDB-lite"/>
    </source>
</evidence>
<dbReference type="InterPro" id="IPR002410">
    <property type="entry name" value="Peptidase_S33"/>
</dbReference>
<dbReference type="InterPro" id="IPR029058">
    <property type="entry name" value="AB_hydrolase_fold"/>
</dbReference>
<comment type="caution">
    <text evidence="5">The sequence shown here is derived from an EMBL/GenBank/DDBJ whole genome shotgun (WGS) entry which is preliminary data.</text>
</comment>
<keyword evidence="2 5" id="KW-0378">Hydrolase</keyword>
<keyword evidence="6" id="KW-1185">Reference proteome</keyword>
<evidence type="ECO:0000313" key="6">
    <source>
        <dbReference type="Proteomes" id="UP001597108"/>
    </source>
</evidence>
<sequence length="300" mass="30913">MPSAPGTGKGGGPDHGYPPVGRLLPVGGGVVHALTTGSGPDVVLLHGASGNLRDFTFDLVGRLARDFRVTAFDRPGLGHSDPLHADGESPAEQAAVLDAAAGMLGLGRAVIVGHSFGGSVAMAWALEHPERVAAVVTLAGATMPWPGDLGPWYRIASTTFGAATVVPLVSGWLPDSYARNSVASIFAPQQPPDGYLEHVGIPLTLRRAAVLRSNVRQVAGLKPHVAAMARRYPGLSIPVEIVHGTADTIVPAAVHAHPMSRLLPNARLTKLPGIGHMPHHVAPDATLAAIRSAAVRAGLN</sequence>
<reference evidence="6" key="1">
    <citation type="journal article" date="2019" name="Int. J. Syst. Evol. Microbiol.">
        <title>The Global Catalogue of Microorganisms (GCM) 10K type strain sequencing project: providing services to taxonomists for standard genome sequencing and annotation.</title>
        <authorList>
            <consortium name="The Broad Institute Genomics Platform"/>
            <consortium name="The Broad Institute Genome Sequencing Center for Infectious Disease"/>
            <person name="Wu L."/>
            <person name="Ma J."/>
        </authorList>
    </citation>
    <scope>NUCLEOTIDE SEQUENCE [LARGE SCALE GENOMIC DNA]</scope>
    <source>
        <strain evidence="6">CCUG 60524</strain>
    </source>
</reference>
<dbReference type="Gene3D" id="3.40.50.1820">
    <property type="entry name" value="alpha/beta hydrolase"/>
    <property type="match status" value="1"/>
</dbReference>
<evidence type="ECO:0000256" key="1">
    <source>
        <dbReference type="ARBA" id="ARBA00010088"/>
    </source>
</evidence>
<dbReference type="PRINTS" id="PR00111">
    <property type="entry name" value="ABHYDROLASE"/>
</dbReference>
<gene>
    <name evidence="5" type="ORF">ACFQ2S_09430</name>
</gene>
<dbReference type="RefSeq" id="WP_386074185.1">
    <property type="nucleotide sequence ID" value="NZ_JBHTJT010000008.1"/>
</dbReference>
<dbReference type="InterPro" id="IPR000073">
    <property type="entry name" value="AB_hydrolase_1"/>
</dbReference>
<proteinExistence type="inferred from homology"/>
<comment type="similarity">
    <text evidence="1">Belongs to the peptidase S33 family.</text>
</comment>
<dbReference type="PANTHER" id="PTHR43689:SF8">
    <property type="entry name" value="ALPHA_BETA-HYDROLASES SUPERFAMILY PROTEIN"/>
    <property type="match status" value="1"/>
</dbReference>
<protein>
    <submittedName>
        <fullName evidence="5">Alpha/beta fold hydrolase</fullName>
    </submittedName>
</protein>
<dbReference type="Proteomes" id="UP001597108">
    <property type="component" value="Unassembled WGS sequence"/>
</dbReference>
<evidence type="ECO:0000256" key="2">
    <source>
        <dbReference type="ARBA" id="ARBA00022801"/>
    </source>
</evidence>
<dbReference type="PRINTS" id="PR00793">
    <property type="entry name" value="PROAMNOPTASE"/>
</dbReference>
<dbReference type="PANTHER" id="PTHR43689">
    <property type="entry name" value="HYDROLASE"/>
    <property type="match status" value="1"/>
</dbReference>
<dbReference type="Pfam" id="PF00561">
    <property type="entry name" value="Abhydrolase_1"/>
    <property type="match status" value="1"/>
</dbReference>
<organism evidence="5 6">
    <name type="scientific">Tropicimonas aquimaris</name>
    <dbReference type="NCBI Taxonomy" id="914152"/>
    <lineage>
        <taxon>Bacteria</taxon>
        <taxon>Pseudomonadati</taxon>
        <taxon>Pseudomonadota</taxon>
        <taxon>Alphaproteobacteria</taxon>
        <taxon>Rhodobacterales</taxon>
        <taxon>Roseobacteraceae</taxon>
        <taxon>Tropicimonas</taxon>
    </lineage>
</organism>
<dbReference type="GO" id="GO:0016787">
    <property type="term" value="F:hydrolase activity"/>
    <property type="evidence" value="ECO:0007669"/>
    <property type="project" value="UniProtKB-KW"/>
</dbReference>
<evidence type="ECO:0000313" key="5">
    <source>
        <dbReference type="EMBL" id="MFD0979874.1"/>
    </source>
</evidence>
<accession>A0ABW3IPY0</accession>
<feature type="domain" description="AB hydrolase-1" evidence="4">
    <location>
        <begin position="42"/>
        <end position="155"/>
    </location>
</feature>
<evidence type="ECO:0000259" key="4">
    <source>
        <dbReference type="Pfam" id="PF00561"/>
    </source>
</evidence>
<feature type="region of interest" description="Disordered" evidence="3">
    <location>
        <begin position="1"/>
        <end position="20"/>
    </location>
</feature>
<dbReference type="EMBL" id="JBHTJT010000008">
    <property type="protein sequence ID" value="MFD0979874.1"/>
    <property type="molecule type" value="Genomic_DNA"/>
</dbReference>